<evidence type="ECO:0000313" key="1">
    <source>
        <dbReference type="Proteomes" id="UP000887578"/>
    </source>
</evidence>
<reference evidence="2" key="1">
    <citation type="submission" date="2022-11" db="UniProtKB">
        <authorList>
            <consortium name="WormBaseParasite"/>
        </authorList>
    </citation>
    <scope>IDENTIFICATION</scope>
</reference>
<dbReference type="Proteomes" id="UP000887578">
    <property type="component" value="Unplaced"/>
</dbReference>
<dbReference type="WBParaSite" id="PDA_v2.g4109.t1">
    <property type="protein sequence ID" value="PDA_v2.g4109.t1"/>
    <property type="gene ID" value="PDA_v2.g4109"/>
</dbReference>
<proteinExistence type="predicted"/>
<dbReference type="AlphaFoldDB" id="A0A914QKN8"/>
<name>A0A914QKN8_9BILA</name>
<organism evidence="1 2">
    <name type="scientific">Panagrolaimus davidi</name>
    <dbReference type="NCBI Taxonomy" id="227884"/>
    <lineage>
        <taxon>Eukaryota</taxon>
        <taxon>Metazoa</taxon>
        <taxon>Ecdysozoa</taxon>
        <taxon>Nematoda</taxon>
        <taxon>Chromadorea</taxon>
        <taxon>Rhabditida</taxon>
        <taxon>Tylenchina</taxon>
        <taxon>Panagrolaimomorpha</taxon>
        <taxon>Panagrolaimoidea</taxon>
        <taxon>Panagrolaimidae</taxon>
        <taxon>Panagrolaimus</taxon>
    </lineage>
</organism>
<sequence length="250" mass="29014">MVQPKAKKGEKYSFDATLEWPLEGPGLDPYEEVDTDVKIDVDIKNGDFVINRNDNNEIEADMDNYRFVRHKEFITLLAEDRCHFASLSLPNESVAKKVMKLVWNYKCEKSGTNEFENIPPSTIEHSNHDYAAVFSYEDKNKLVQFSTSNQNESVQKDKSAELPFSQLSSMKSKVLIFKLDNDQKFKLYFTENKIAKKVYGIIKRVNEKKKAIKAEEATLEMVLKKLNDDPNSLEEVKELIKYYVKIYLKS</sequence>
<keyword evidence="1" id="KW-1185">Reference proteome</keyword>
<protein>
    <submittedName>
        <fullName evidence="2">Uncharacterized protein</fullName>
    </submittedName>
</protein>
<accession>A0A914QKN8</accession>
<evidence type="ECO:0000313" key="2">
    <source>
        <dbReference type="WBParaSite" id="PDA_v2.g4109.t1"/>
    </source>
</evidence>